<protein>
    <submittedName>
        <fullName evidence="10">Uncharacterized protein</fullName>
    </submittedName>
</protein>
<feature type="transmembrane region" description="Helical" evidence="9">
    <location>
        <begin position="196"/>
        <end position="217"/>
    </location>
</feature>
<dbReference type="PANTHER" id="PTHR11767">
    <property type="entry name" value="INWARD RECTIFIER POTASSIUM CHANNEL"/>
    <property type="match status" value="1"/>
</dbReference>
<keyword evidence="6 7" id="KW-0407">Ion channel</keyword>
<dbReference type="VEuPathDB" id="TriTrypDB:LpyrH10_16_0990"/>
<feature type="region of interest" description="Disordered" evidence="8">
    <location>
        <begin position="368"/>
        <end position="477"/>
    </location>
</feature>
<feature type="transmembrane region" description="Helical" evidence="9">
    <location>
        <begin position="126"/>
        <end position="148"/>
    </location>
</feature>
<feature type="compositionally biased region" description="Basic and acidic residues" evidence="8">
    <location>
        <begin position="411"/>
        <end position="425"/>
    </location>
</feature>
<dbReference type="AlphaFoldDB" id="A0A0N0DTI7"/>
<keyword evidence="2 7" id="KW-0633">Potassium transport</keyword>
<evidence type="ECO:0000256" key="6">
    <source>
        <dbReference type="ARBA" id="ARBA00023303"/>
    </source>
</evidence>
<proteinExistence type="inferred from homology"/>
<feature type="compositionally biased region" description="Basic residues" evidence="8">
    <location>
        <begin position="330"/>
        <end position="339"/>
    </location>
</feature>
<keyword evidence="5 7" id="KW-0406">Ion transport</keyword>
<dbReference type="InterPro" id="IPR016449">
    <property type="entry name" value="K_chnl_inward-rec_Kir"/>
</dbReference>
<evidence type="ECO:0000256" key="2">
    <source>
        <dbReference type="ARBA" id="ARBA00022538"/>
    </source>
</evidence>
<comment type="subcellular location">
    <subcellularLocation>
        <location evidence="7">Membrane</location>
        <topology evidence="7">Multi-pass membrane protein</topology>
    </subcellularLocation>
</comment>
<dbReference type="GO" id="GO:0034765">
    <property type="term" value="P:regulation of monoatomic ion transmembrane transport"/>
    <property type="evidence" value="ECO:0007669"/>
    <property type="project" value="TreeGrafter"/>
</dbReference>
<name>A0A0N0DTI7_LEPPY</name>
<dbReference type="GO" id="GO:0005886">
    <property type="term" value="C:plasma membrane"/>
    <property type="evidence" value="ECO:0007669"/>
    <property type="project" value="TreeGrafter"/>
</dbReference>
<evidence type="ECO:0000256" key="1">
    <source>
        <dbReference type="ARBA" id="ARBA00022448"/>
    </source>
</evidence>
<dbReference type="GO" id="GO:1990573">
    <property type="term" value="P:potassium ion import across plasma membrane"/>
    <property type="evidence" value="ECO:0007669"/>
    <property type="project" value="TreeGrafter"/>
</dbReference>
<dbReference type="PANTHER" id="PTHR11767:SF102">
    <property type="entry name" value="INWARDLY RECTIFYING POTASSIUM CHANNEL 1, ISOFORM F"/>
    <property type="match status" value="1"/>
</dbReference>
<evidence type="ECO:0000256" key="5">
    <source>
        <dbReference type="ARBA" id="ARBA00023065"/>
    </source>
</evidence>
<keyword evidence="11" id="KW-1185">Reference proteome</keyword>
<evidence type="ECO:0000256" key="3">
    <source>
        <dbReference type="ARBA" id="ARBA00022882"/>
    </source>
</evidence>
<comment type="caution">
    <text evidence="10">The sequence shown here is derived from an EMBL/GenBank/DDBJ whole genome shotgun (WGS) entry which is preliminary data.</text>
</comment>
<keyword evidence="1 7" id="KW-0813">Transport</keyword>
<evidence type="ECO:0000313" key="11">
    <source>
        <dbReference type="Proteomes" id="UP000037923"/>
    </source>
</evidence>
<dbReference type="RefSeq" id="XP_015655977.1">
    <property type="nucleotide sequence ID" value="XM_015805364.1"/>
</dbReference>
<evidence type="ECO:0000256" key="8">
    <source>
        <dbReference type="SAM" id="MobiDB-lite"/>
    </source>
</evidence>
<evidence type="ECO:0000256" key="9">
    <source>
        <dbReference type="SAM" id="Phobius"/>
    </source>
</evidence>
<feature type="compositionally biased region" description="Low complexity" evidence="8">
    <location>
        <begin position="343"/>
        <end position="353"/>
    </location>
</feature>
<comment type="similarity">
    <text evidence="7">Belongs to the inward rectifier-type potassium channel (TC 1.A.2.1) family.</text>
</comment>
<dbReference type="EMBL" id="LGTL01000016">
    <property type="protein sequence ID" value="KPA77538.1"/>
    <property type="molecule type" value="Genomic_DNA"/>
</dbReference>
<dbReference type="SUPFAM" id="SSF81296">
    <property type="entry name" value="E set domains"/>
    <property type="match status" value="1"/>
</dbReference>
<gene>
    <name evidence="10" type="ORF">ABB37_06917</name>
</gene>
<feature type="compositionally biased region" description="Low complexity" evidence="8">
    <location>
        <begin position="426"/>
        <end position="465"/>
    </location>
</feature>
<evidence type="ECO:0000313" key="10">
    <source>
        <dbReference type="EMBL" id="KPA77538.1"/>
    </source>
</evidence>
<evidence type="ECO:0000256" key="7">
    <source>
        <dbReference type="RuleBase" id="RU003822"/>
    </source>
</evidence>
<evidence type="ECO:0000256" key="4">
    <source>
        <dbReference type="ARBA" id="ARBA00022958"/>
    </source>
</evidence>
<sequence length="722" mass="77046">MLRGVSLAPQQRVAKDTQELPTELVNSIIGVSAHAPPDYGATGSTGGASLLSTAAPQTGASSGGAPSLLTRLFRSARRRCETNMPSQVPVFDANGNLTTSQTGVNTFRFRSLSLFYFFRAQPWTALITYSVLLYLAIVLLISAAYYVWGVYCGAGLNVVVSIYFTVVSLAANGGYLGEDEGTMTDSTHMCYRGRTMIVMVCSYVNIVFVGLVAALVVGKAEYTGKLGHRVVFSDFCTLSSIPGRVGQYRLTFRMANVDNNIPLAHGKLRVFCVTSEPLQEYRRRQKQLYLLKNSAPTKAMSTTPSSLRGSPQPQALTEAVLEDRSAALQRHQHKRHHHSSNTPAPAAAAAAAARPLSTRRNIQAALAPLRSSSALATDQQETRPPPPRRRCGRGRSVPPADAASGPEAVDDEKKKEVKEAGDDVQRSAGTSSGGSSASSSRTSSRSRSSSASASRSSSTSSHASAVQEPTTAKLDSRAAARGAAAAVASDVTNSSVTSKQNSALYAASPLTAAAGSFSGPGFHKQAVAAAAAVLQVPDEDSGNGDRGMERVHLRVQEMRWTCAEESYVDHGDSGQLSLWYPVNITHTIDERSPLYSFMQLPFVAASLKEGPSMVFGSARSDDSSVHPPSLGAAAANNDKSRLDAAHHRFQLVAVFDATEMESGSTITAKHTYTTVDIVAHYRFSERLVHMQPSSGEVMLDFHYFNALLPADLIELSTTDSDL</sequence>
<dbReference type="GeneID" id="26907203"/>
<dbReference type="Proteomes" id="UP000037923">
    <property type="component" value="Unassembled WGS sequence"/>
</dbReference>
<keyword evidence="4 7" id="KW-0630">Potassium</keyword>
<dbReference type="Gene3D" id="2.60.40.1400">
    <property type="entry name" value="G protein-activated inward rectifier potassium channel 1"/>
    <property type="match status" value="1"/>
</dbReference>
<feature type="transmembrane region" description="Helical" evidence="9">
    <location>
        <begin position="154"/>
        <end position="175"/>
    </location>
</feature>
<feature type="region of interest" description="Disordered" evidence="8">
    <location>
        <begin position="292"/>
        <end position="314"/>
    </location>
</feature>
<keyword evidence="3 7" id="KW-0851">Voltage-gated channel</keyword>
<dbReference type="OMA" id="VCSYVNI"/>
<reference evidence="10 11" key="1">
    <citation type="submission" date="2015-07" db="EMBL/GenBank/DDBJ databases">
        <title>High-quality genome of monoxenous trypanosomatid Leptomonas pyrrhocoris.</title>
        <authorList>
            <person name="Flegontov P."/>
            <person name="Butenko A."/>
            <person name="Firsov S."/>
            <person name="Vlcek C."/>
            <person name="Logacheva M.D."/>
            <person name="Field M."/>
            <person name="Filatov D."/>
            <person name="Flegontova O."/>
            <person name="Gerasimov E."/>
            <person name="Jackson A.P."/>
            <person name="Kelly S."/>
            <person name="Opperdoes F."/>
            <person name="O'Reilly A."/>
            <person name="Votypka J."/>
            <person name="Yurchenko V."/>
            <person name="Lukes J."/>
        </authorList>
    </citation>
    <scope>NUCLEOTIDE SEQUENCE [LARGE SCALE GENOMIC DNA]</scope>
    <source>
        <strain evidence="10">H10</strain>
    </source>
</reference>
<accession>A0A0N0DTI7</accession>
<dbReference type="InterPro" id="IPR013518">
    <property type="entry name" value="K_chnl_inward-rec_Kir_cyto"/>
</dbReference>
<feature type="compositionally biased region" description="Polar residues" evidence="8">
    <location>
        <begin position="294"/>
        <end position="314"/>
    </location>
</feature>
<keyword evidence="7 9" id="KW-0812">Transmembrane</keyword>
<keyword evidence="9" id="KW-1133">Transmembrane helix</keyword>
<keyword evidence="9" id="KW-0472">Membrane</keyword>
<feature type="region of interest" description="Disordered" evidence="8">
    <location>
        <begin position="326"/>
        <end position="356"/>
    </location>
</feature>
<dbReference type="InterPro" id="IPR014756">
    <property type="entry name" value="Ig_E-set"/>
</dbReference>
<dbReference type="OrthoDB" id="273257at2759"/>
<dbReference type="GO" id="GO:0005242">
    <property type="term" value="F:inward rectifier potassium channel activity"/>
    <property type="evidence" value="ECO:0007669"/>
    <property type="project" value="InterPro"/>
</dbReference>
<organism evidence="10 11">
    <name type="scientific">Leptomonas pyrrhocoris</name>
    <name type="common">Firebug parasite</name>
    <dbReference type="NCBI Taxonomy" id="157538"/>
    <lineage>
        <taxon>Eukaryota</taxon>
        <taxon>Discoba</taxon>
        <taxon>Euglenozoa</taxon>
        <taxon>Kinetoplastea</taxon>
        <taxon>Metakinetoplastina</taxon>
        <taxon>Trypanosomatida</taxon>
        <taxon>Trypanosomatidae</taxon>
        <taxon>Leishmaniinae</taxon>
        <taxon>Leptomonas</taxon>
    </lineage>
</organism>
<dbReference type="GO" id="GO:0034702">
    <property type="term" value="C:monoatomic ion channel complex"/>
    <property type="evidence" value="ECO:0007669"/>
    <property type="project" value="UniProtKB-KW"/>
</dbReference>